<dbReference type="Pfam" id="PF07727">
    <property type="entry name" value="RVT_2"/>
    <property type="match status" value="1"/>
</dbReference>
<dbReference type="Gene3D" id="3.30.420.10">
    <property type="entry name" value="Ribonuclease H-like superfamily/Ribonuclease H"/>
    <property type="match status" value="1"/>
</dbReference>
<sequence length="1880" mass="209615">MLSQIELEDRGEVALSEEDRQWWQKHFPELPHPVLQHMAGQSQDPTTTPWNRRIRRAHLTGKGVIVHLFSGPDVKKWNCVGGGAYSWLCIDTEINSSLNLHNPAVWGYLWKLASLGRIVAIVGGPPCRTVSRLRNRSPPGPRRLRGRGEDRWCLNDLSEEELRLVHGDTALCMKHMGLWIRAQECRRTSTNVGMLLESPRDPAEYLAGEEGGQSASFWCFPELMAWVGTAGLRLVTFDQGKLGHQRKKPTTVLTNLPAFQELHGLQGDGCDDRPLPSNLGDRIRTSKTWAAWAPGLVGAIQEALRRLLGVLEEEKGAGGGRHVSKMDLAAWHRHIKQGHIPFRADCRICGEAMGCDKPHKRLGGSATKFTMSADLCGPFPEGKDLGTGVICKYALVSTVAVPIISELPGEVTEPCDTAKDVERTEEIPCEPEDRDLVPEDEVRRLNEMAEIEKSQEPQGHQNVTLAEVIPDRTVESLVRALSRLHAKYRMLGIQVYRLHTDRERSFASAPIQKWCEQRQIRLTMTAGDDSKANGRVEGEVNQLKRRTRLFLHDAGLPHSFWPVALRHAAEQRVRLQLERLGLESPPMLRFGASVLVKSKRWHRAGQLSMPYRTMQLLGPCPYMSHGWIVRDKKGQLLHVRTALEPSPVADQAIMELQEVPAVKHRITGKHPPPLPDHPLAGRVGALYEKLEPQGELEEVNGGHELHDKVEPGDELLHHDLQGEVEDPLLCDWQQVEKWHELEQRRHWALKQLWCQGLREVAVGENSGSVHGSWLHEVELLLKGAEDQLSFQHSAIENFKLSALAPSMGTPDAPATVLQTYTVSLQQVRRELEKWKPPLRDEYRQLVSSTQAIKPTTEEKLRLDPRFPTMELAPAMLVPTVKSPHGRLRARVVICGNHLTKVNEESNNSAGETQPKDSNPFSLYAGGADGTTLRCLMKCAAENSWSVGTVDIKTAFLLAPRPDEQERLLVARPPKVLIEAGICDAAELWEISHAVYGLNDAPANWSQYRDRELPQLRFSAGGHDYQLVSTPEPNLWKLIKTDPGALPQEDNSEGFLAVYVDDMLVAAPGPLAKSVIDGIRAHWRCSEPEWATAEKAIKFCGFEISCSDDAVILNQASYTRDLLSRHEGIKPRQTPLPLGVQDEVEADVQISQVRRAQALVGELLWLSGRTRPDLCYGVSIMGRLVTKAPTKVLEWGAHMLGYLQRTVDYELRYTKQVVESCIAVQVKVDGYSGRHHWHGGMEPFAGKSQGPPPVDDTLEPPQRRATLDSVAENSTGTPSSEQVEFPTANVTWVRTEVHSVRRTSSSSSSAPSQTSPSTRSSATGSTAAARGSDAIDAGVTLGYMGRLGGYLSRGENLRSGPASSATESESEREDWRRNLDVSSTSSVQGHETTLPPGLPPLHEHLDEVPQWMGIVSQLPVRQRGVPGQSDHLRHPDSDSDGNVDSLDIDEHQSIWLANSVSTVKDDEHTRDEVRLAGEVLEVDSEYRKPLDLVRQHARERWNLQLEDLIVLTSSGNVLSAESREEDALDVYFFTKQCLETQAEVIPERLDAKDPSLASFGGAEEQDDVLGQRCEDVIDPAFEAFRSNIAEVRARIAESRPVSALASRCEQRVIAQRAAARAVLENLKSHRAACSRSISLLVQKSNRVQVKLSDCLEKAESAMKALESVELHESLQSETRRCLADVVPRDRILRFTGALEGEGAQLLQRLEKLQRQDSQLEGMCEQVAERVEQLIEEDSVSTEAKAIHEEQARAQSELPRLRALVPSAGAAPATVLEDEKRSALLRDRVTTACANVHTALDQLQSCWDRQHQMFVQRLREVAYVQSKVRYVERQAALLEEEVNAQSNHAQHIVRLQKLPKAYNSALREVALRRQFRERGGLS</sequence>
<dbReference type="Proteomes" id="UP001642484">
    <property type="component" value="Unassembled WGS sequence"/>
</dbReference>
<evidence type="ECO:0000313" key="3">
    <source>
        <dbReference type="EMBL" id="CAK9061849.1"/>
    </source>
</evidence>
<dbReference type="PANTHER" id="PTHR13222">
    <property type="entry name" value="RB1-INDUCIBLE COILED-COIL"/>
    <property type="match status" value="1"/>
</dbReference>
<accession>A0ABP0NG93</accession>
<proteinExistence type="predicted"/>
<protein>
    <recommendedName>
        <fullName evidence="2">Integrase catalytic domain-containing protein</fullName>
    </recommendedName>
</protein>
<feature type="region of interest" description="Disordered" evidence="1">
    <location>
        <begin position="1238"/>
        <end position="1329"/>
    </location>
</feature>
<feature type="domain" description="Integrase catalytic" evidence="2">
    <location>
        <begin position="424"/>
        <end position="593"/>
    </location>
</feature>
<dbReference type="PROSITE" id="PS50994">
    <property type="entry name" value="INTEGRASE"/>
    <property type="match status" value="1"/>
</dbReference>
<feature type="compositionally biased region" description="Polar residues" evidence="1">
    <location>
        <begin position="1270"/>
        <end position="1291"/>
    </location>
</feature>
<dbReference type="PANTHER" id="PTHR13222:SF1">
    <property type="entry name" value="RB1-INDUCIBLE COILED-COIL PROTEIN 1"/>
    <property type="match status" value="1"/>
</dbReference>
<feature type="region of interest" description="Disordered" evidence="1">
    <location>
        <begin position="1352"/>
        <end position="1403"/>
    </location>
</feature>
<name>A0ABP0NG93_9DINO</name>
<evidence type="ECO:0000256" key="1">
    <source>
        <dbReference type="SAM" id="MobiDB-lite"/>
    </source>
</evidence>
<feature type="compositionally biased region" description="Low complexity" evidence="1">
    <location>
        <begin position="1301"/>
        <end position="1329"/>
    </location>
</feature>
<dbReference type="InterPro" id="IPR001584">
    <property type="entry name" value="Integrase_cat-core"/>
</dbReference>
<organism evidence="3 4">
    <name type="scientific">Durusdinium trenchii</name>
    <dbReference type="NCBI Taxonomy" id="1381693"/>
    <lineage>
        <taxon>Eukaryota</taxon>
        <taxon>Sar</taxon>
        <taxon>Alveolata</taxon>
        <taxon>Dinophyceae</taxon>
        <taxon>Suessiales</taxon>
        <taxon>Symbiodiniaceae</taxon>
        <taxon>Durusdinium</taxon>
    </lineage>
</organism>
<dbReference type="InterPro" id="IPR012337">
    <property type="entry name" value="RNaseH-like_sf"/>
</dbReference>
<dbReference type="EMBL" id="CAXAMN010021640">
    <property type="protein sequence ID" value="CAK9061849.1"/>
    <property type="molecule type" value="Genomic_DNA"/>
</dbReference>
<reference evidence="3 4" key="1">
    <citation type="submission" date="2024-02" db="EMBL/GenBank/DDBJ databases">
        <authorList>
            <person name="Chen Y."/>
            <person name="Shah S."/>
            <person name="Dougan E. K."/>
            <person name="Thang M."/>
            <person name="Chan C."/>
        </authorList>
    </citation>
    <scope>NUCLEOTIDE SEQUENCE [LARGE SCALE GENOMIC DNA]</scope>
</reference>
<dbReference type="InterPro" id="IPR040040">
    <property type="entry name" value="ATG11"/>
</dbReference>
<keyword evidence="4" id="KW-1185">Reference proteome</keyword>
<dbReference type="InterPro" id="IPR036397">
    <property type="entry name" value="RNaseH_sf"/>
</dbReference>
<evidence type="ECO:0000259" key="2">
    <source>
        <dbReference type="PROSITE" id="PS50994"/>
    </source>
</evidence>
<dbReference type="SUPFAM" id="SSF53098">
    <property type="entry name" value="Ribonuclease H-like"/>
    <property type="match status" value="1"/>
</dbReference>
<comment type="caution">
    <text evidence="3">The sequence shown here is derived from an EMBL/GenBank/DDBJ whole genome shotgun (WGS) entry which is preliminary data.</text>
</comment>
<gene>
    <name evidence="3" type="ORF">CCMP2556_LOCUS30408</name>
</gene>
<evidence type="ECO:0000313" key="4">
    <source>
        <dbReference type="Proteomes" id="UP001642484"/>
    </source>
</evidence>
<feature type="region of interest" description="Disordered" evidence="1">
    <location>
        <begin position="1421"/>
        <end position="1444"/>
    </location>
</feature>
<dbReference type="InterPro" id="IPR013103">
    <property type="entry name" value="RVT_2"/>
</dbReference>